<sequence length="47" mass="5598">MIYIEEIYNLLDKKEEIQENEDNIDALVNEIKDMQEKLNESVEKVNA</sequence>
<proteinExistence type="predicted"/>
<dbReference type="Proteomes" id="UP000627166">
    <property type="component" value="Unassembled WGS sequence"/>
</dbReference>
<evidence type="ECO:0000313" key="2">
    <source>
        <dbReference type="EMBL" id="MBD8046375.1"/>
    </source>
</evidence>
<reference evidence="2 3" key="1">
    <citation type="submission" date="2020-08" db="EMBL/GenBank/DDBJ databases">
        <title>A Genomic Blueprint of the Chicken Gut Microbiome.</title>
        <authorList>
            <person name="Gilroy R."/>
            <person name="Ravi A."/>
            <person name="Getino M."/>
            <person name="Pursley I."/>
            <person name="Horton D.L."/>
            <person name="Alikhan N.-F."/>
            <person name="Baker D."/>
            <person name="Gharbi K."/>
            <person name="Hall N."/>
            <person name="Watson M."/>
            <person name="Adriaenssens E.M."/>
            <person name="Foster-Nyarko E."/>
            <person name="Jarju S."/>
            <person name="Secka A."/>
            <person name="Antonio M."/>
            <person name="Oren A."/>
            <person name="Chaudhuri R."/>
            <person name="La Ragione R.M."/>
            <person name="Hildebrand F."/>
            <person name="Pallen M.J."/>
        </authorList>
    </citation>
    <scope>NUCLEOTIDE SEQUENCE [LARGE SCALE GENOMIC DNA]</scope>
    <source>
        <strain evidence="2 3">N37</strain>
    </source>
</reference>
<evidence type="ECO:0000313" key="3">
    <source>
        <dbReference type="Proteomes" id="UP000627166"/>
    </source>
</evidence>
<feature type="coiled-coil region" evidence="1">
    <location>
        <begin position="10"/>
        <end position="44"/>
    </location>
</feature>
<protein>
    <submittedName>
        <fullName evidence="2">Uncharacterized protein</fullName>
    </submittedName>
</protein>
<name>A0ABR8YQ48_9CLOT</name>
<keyword evidence="3" id="KW-1185">Reference proteome</keyword>
<dbReference type="EMBL" id="JACSQB010000037">
    <property type="protein sequence ID" value="MBD8046375.1"/>
    <property type="molecule type" value="Genomic_DNA"/>
</dbReference>
<keyword evidence="1" id="KW-0175">Coiled coil</keyword>
<gene>
    <name evidence="2" type="ORF">H9637_04845</name>
</gene>
<evidence type="ECO:0000256" key="1">
    <source>
        <dbReference type="SAM" id="Coils"/>
    </source>
</evidence>
<accession>A0ABR8YQ48</accession>
<organism evidence="2 3">
    <name type="scientific">Clostridium faecium</name>
    <dbReference type="NCBI Taxonomy" id="2762223"/>
    <lineage>
        <taxon>Bacteria</taxon>
        <taxon>Bacillati</taxon>
        <taxon>Bacillota</taxon>
        <taxon>Clostridia</taxon>
        <taxon>Eubacteriales</taxon>
        <taxon>Clostridiaceae</taxon>
        <taxon>Clostridium</taxon>
    </lineage>
</organism>
<comment type="caution">
    <text evidence="2">The sequence shown here is derived from an EMBL/GenBank/DDBJ whole genome shotgun (WGS) entry which is preliminary data.</text>
</comment>
<dbReference type="RefSeq" id="WP_191739348.1">
    <property type="nucleotide sequence ID" value="NZ_JACSQB010000037.1"/>
</dbReference>